<dbReference type="GO" id="GO:0016887">
    <property type="term" value="F:ATP hydrolysis activity"/>
    <property type="evidence" value="ECO:0007669"/>
    <property type="project" value="InterPro"/>
</dbReference>
<proteinExistence type="inferred from homology"/>
<comment type="caution">
    <text evidence="7">The sequence shown here is derived from an EMBL/GenBank/DDBJ whole genome shotgun (WGS) entry which is preliminary data.</text>
</comment>
<dbReference type="InterPro" id="IPR027417">
    <property type="entry name" value="P-loop_NTPase"/>
</dbReference>
<comment type="similarity">
    <text evidence="1">Belongs to the ABC transporter superfamily.</text>
</comment>
<keyword evidence="4 7" id="KW-0067">ATP-binding</keyword>
<accession>A0A1X3J0W7</accession>
<dbReference type="SUPFAM" id="SSF52540">
    <property type="entry name" value="P-loop containing nucleoside triphosphate hydrolases"/>
    <property type="match status" value="1"/>
</dbReference>
<evidence type="ECO:0000256" key="5">
    <source>
        <dbReference type="ARBA" id="ARBA00022967"/>
    </source>
</evidence>
<keyword evidence="5" id="KW-1278">Translocase</keyword>
<dbReference type="PANTHER" id="PTHR42734">
    <property type="entry name" value="METAL TRANSPORT SYSTEM ATP-BINDING PROTEIN TM_0124-RELATED"/>
    <property type="match status" value="1"/>
</dbReference>
<dbReference type="AlphaFoldDB" id="A0A1X3J0W7"/>
<dbReference type="PROSITE" id="PS00211">
    <property type="entry name" value="ABC_TRANSPORTER_1"/>
    <property type="match status" value="1"/>
</dbReference>
<evidence type="ECO:0000256" key="3">
    <source>
        <dbReference type="ARBA" id="ARBA00022741"/>
    </source>
</evidence>
<organism evidence="7 8">
    <name type="scientific">Escherichia coli TA447</name>
    <dbReference type="NCBI Taxonomy" id="656447"/>
    <lineage>
        <taxon>Bacteria</taxon>
        <taxon>Pseudomonadati</taxon>
        <taxon>Pseudomonadota</taxon>
        <taxon>Gammaproteobacteria</taxon>
        <taxon>Enterobacterales</taxon>
        <taxon>Enterobacteriaceae</taxon>
        <taxon>Escherichia</taxon>
    </lineage>
</organism>
<dbReference type="FunFam" id="3.40.50.300:FF:000134">
    <property type="entry name" value="Iron-enterobactin ABC transporter ATP-binding protein"/>
    <property type="match status" value="1"/>
</dbReference>
<dbReference type="CDD" id="cd03214">
    <property type="entry name" value="ABC_Iron-Siderophores_B12_Hemin"/>
    <property type="match status" value="1"/>
</dbReference>
<feature type="domain" description="ABC transporter" evidence="6">
    <location>
        <begin position="47"/>
        <end position="286"/>
    </location>
</feature>
<name>A0A1X3J0W7_ECOLX</name>
<evidence type="ECO:0000256" key="2">
    <source>
        <dbReference type="ARBA" id="ARBA00022448"/>
    </source>
</evidence>
<dbReference type="Gene3D" id="3.40.50.300">
    <property type="entry name" value="P-loop containing nucleotide triphosphate hydrolases"/>
    <property type="match status" value="1"/>
</dbReference>
<reference evidence="7 8" key="1">
    <citation type="submission" date="2010-04" db="EMBL/GenBank/DDBJ databases">
        <title>The Genome Sequence of Escherichia coli TA447.</title>
        <authorList>
            <consortium name="The Broad Institute Genome Sequencing Platform"/>
            <consortium name="The Broad Institute Genome Sequencing Center for Infectious Disease"/>
            <person name="Feldgarden M."/>
            <person name="Gordon D.M."/>
            <person name="Johnson J.R."/>
            <person name="Johnston B.D."/>
            <person name="Young S."/>
            <person name="Zeng Q."/>
            <person name="Koehrsen M."/>
            <person name="Alvarado L."/>
            <person name="Berlin A.M."/>
            <person name="Borenstein D."/>
            <person name="Chapman S.B."/>
            <person name="Chen Z."/>
            <person name="Engels R."/>
            <person name="Freedman E."/>
            <person name="Gellesch M."/>
            <person name="Goldberg J."/>
            <person name="Griggs A."/>
            <person name="Gujja S."/>
            <person name="Heilman E.R."/>
            <person name="Heiman D.I."/>
            <person name="Hepburn T.A."/>
            <person name="Howarth C."/>
            <person name="Jen D."/>
            <person name="Larson L."/>
            <person name="Mehta T."/>
            <person name="Park D."/>
            <person name="Pearson M."/>
            <person name="Richards J."/>
            <person name="Roberts A."/>
            <person name="Saif S."/>
            <person name="Shea T.D."/>
            <person name="Shenoy N."/>
            <person name="Sisk P."/>
            <person name="Stolte C."/>
            <person name="Sykes S.N."/>
            <person name="Walk T."/>
            <person name="White J."/>
            <person name="Yandava C."/>
            <person name="Haas B."/>
            <person name="Henn M.R."/>
            <person name="Nusbaum C."/>
            <person name="Birren B."/>
        </authorList>
    </citation>
    <scope>NUCLEOTIDE SEQUENCE [LARGE SCALE GENOMIC DNA]</scope>
    <source>
        <strain evidence="7 8">TA447</strain>
    </source>
</reference>
<protein>
    <submittedName>
        <fullName evidence="7">Putative iron compound ABC transporter, ATP-binding protein</fullName>
    </submittedName>
</protein>
<evidence type="ECO:0000313" key="7">
    <source>
        <dbReference type="EMBL" id="OSK94314.1"/>
    </source>
</evidence>
<evidence type="ECO:0000256" key="4">
    <source>
        <dbReference type="ARBA" id="ARBA00022840"/>
    </source>
</evidence>
<keyword evidence="3" id="KW-0547">Nucleotide-binding</keyword>
<gene>
    <name evidence="7" type="ORF">ECXG_03178</name>
</gene>
<dbReference type="GO" id="GO:0005524">
    <property type="term" value="F:ATP binding"/>
    <property type="evidence" value="ECO:0007669"/>
    <property type="project" value="UniProtKB-KW"/>
</dbReference>
<dbReference type="PANTHER" id="PTHR42734:SF6">
    <property type="entry name" value="MOLYBDATE IMPORT ATP-BINDING PROTEIN MOLC"/>
    <property type="match status" value="1"/>
</dbReference>
<dbReference type="Pfam" id="PF00005">
    <property type="entry name" value="ABC_tran"/>
    <property type="match status" value="1"/>
</dbReference>
<dbReference type="SMART" id="SM00382">
    <property type="entry name" value="AAA"/>
    <property type="match status" value="1"/>
</dbReference>
<dbReference type="InterPro" id="IPR017871">
    <property type="entry name" value="ABC_transporter-like_CS"/>
</dbReference>
<evidence type="ECO:0000313" key="8">
    <source>
        <dbReference type="Proteomes" id="UP000193942"/>
    </source>
</evidence>
<dbReference type="Proteomes" id="UP000193942">
    <property type="component" value="Unassembled WGS sequence"/>
</dbReference>
<evidence type="ECO:0000256" key="1">
    <source>
        <dbReference type="ARBA" id="ARBA00005417"/>
    </source>
</evidence>
<dbReference type="InterPro" id="IPR003593">
    <property type="entry name" value="AAA+_ATPase"/>
</dbReference>
<keyword evidence="2" id="KW-0813">Transport</keyword>
<dbReference type="InterPro" id="IPR050153">
    <property type="entry name" value="Metal_Ion_Import_ABC"/>
</dbReference>
<dbReference type="InterPro" id="IPR003439">
    <property type="entry name" value="ABC_transporter-like_ATP-bd"/>
</dbReference>
<evidence type="ECO:0000259" key="6">
    <source>
        <dbReference type="PROSITE" id="PS50893"/>
    </source>
</evidence>
<sequence>MYWRDSAPAYRYAGTQHWNNRNPTWHSDRFCWRTVFPAFVVTRRSPVTLLAVRHASLGYSRHPVLRDVSFTLSQGTICCLLGANGCGKTTLMRSILGVIPLLKGEVLLDSLPVQTLSHRQRAQAIAWVPQAHDGIFAFSVLDMVLMGLAPTIGAFSVPGKQERLKATEQLEKLGILHLAARRWNTLSGGERQLALIARALVQQPRLLLLDEPASSLDFGHQIQLLDTLAQLKNNGMTMLMSTHHPLHANAIADSIIQVEPDGRVTQGLPTEQLTTNKLAALYRVSADQIHHHLSAISH</sequence>
<dbReference type="EMBL" id="ADIZ01000017">
    <property type="protein sequence ID" value="OSK94314.1"/>
    <property type="molecule type" value="Genomic_DNA"/>
</dbReference>
<dbReference type="PROSITE" id="PS50893">
    <property type="entry name" value="ABC_TRANSPORTER_2"/>
    <property type="match status" value="1"/>
</dbReference>